<keyword evidence="2" id="KW-0472">Membrane</keyword>
<evidence type="ECO:0000313" key="5">
    <source>
        <dbReference type="Proteomes" id="UP000199645"/>
    </source>
</evidence>
<evidence type="ECO:0000259" key="3">
    <source>
        <dbReference type="PROSITE" id="PS50887"/>
    </source>
</evidence>
<dbReference type="Proteomes" id="UP000199645">
    <property type="component" value="Unassembled WGS sequence"/>
</dbReference>
<keyword evidence="2" id="KW-1133">Transmembrane helix</keyword>
<organism evidence="4 5">
    <name type="scientific">Actinoplanes philippinensis</name>
    <dbReference type="NCBI Taxonomy" id="35752"/>
    <lineage>
        <taxon>Bacteria</taxon>
        <taxon>Bacillati</taxon>
        <taxon>Actinomycetota</taxon>
        <taxon>Actinomycetes</taxon>
        <taxon>Micromonosporales</taxon>
        <taxon>Micromonosporaceae</taxon>
        <taxon>Actinoplanes</taxon>
    </lineage>
</organism>
<proteinExistence type="predicted"/>
<dbReference type="PANTHER" id="PTHR46663">
    <property type="entry name" value="DIGUANYLATE CYCLASE DGCT-RELATED"/>
    <property type="match status" value="1"/>
</dbReference>
<dbReference type="InterPro" id="IPR043128">
    <property type="entry name" value="Rev_trsase/Diguanyl_cyclase"/>
</dbReference>
<feature type="domain" description="GGDEF" evidence="3">
    <location>
        <begin position="314"/>
        <end position="447"/>
    </location>
</feature>
<sequence length="452" mass="48053">MCCLAALALVIGVGFYLNDIHAAARDRVHRDFADRSKLAAGLAGNTLTASDATNRPDAELSYAGPAQTLRDTIAGLHDGIAWAIVLRGDGSLVAADPPSMTARAAELAGGPQFAMAVRTDKLTLGDVIVDPTGPAVPVLQPFRGVDGLRILVLPAPIEQVASVMSSSFDITASHAYAVDSRDTVIMSSGGEPAGQPMPRPAPAGAPGSQRQGVVGNDYYVSNPVPGSMWRVVNVIPEEELLAPLQAPERAAWKLFAAFAAAVLFLVVIGVVAVVTLFRLAHARAHDVLTGLPARALFIDRTDAVIAERRRRPGESTAVLFIDLDGFKPINDRCGHATGDALLKAVAARLRESMRPDDYVSRFGGDEFIVLCRHLPDASDAHAVADRIRRCVAEPFEIDGHRLHVGTSIGIALIDDRTDDAMTVIHHADLAMYEAKRKGKGRIEQFTPDLVGA</sequence>
<keyword evidence="2" id="KW-0812">Transmembrane</keyword>
<dbReference type="EMBL" id="FONV01000008">
    <property type="protein sequence ID" value="SFF28958.1"/>
    <property type="molecule type" value="Genomic_DNA"/>
</dbReference>
<dbReference type="SMART" id="SM00267">
    <property type="entry name" value="GGDEF"/>
    <property type="match status" value="1"/>
</dbReference>
<evidence type="ECO:0000256" key="1">
    <source>
        <dbReference type="SAM" id="MobiDB-lite"/>
    </source>
</evidence>
<accession>A0A1I2HHF0</accession>
<gene>
    <name evidence="4" type="ORF">SAMN05421541_108188</name>
</gene>
<dbReference type="Pfam" id="PF00990">
    <property type="entry name" value="GGDEF"/>
    <property type="match status" value="1"/>
</dbReference>
<dbReference type="AlphaFoldDB" id="A0A1I2HHF0"/>
<name>A0A1I2HHF0_9ACTN</name>
<dbReference type="SUPFAM" id="SSF55073">
    <property type="entry name" value="Nucleotide cyclase"/>
    <property type="match status" value="1"/>
</dbReference>
<dbReference type="Gene3D" id="3.30.70.270">
    <property type="match status" value="1"/>
</dbReference>
<dbReference type="InterPro" id="IPR052163">
    <property type="entry name" value="DGC-Regulatory_Protein"/>
</dbReference>
<feature type="transmembrane region" description="Helical" evidence="2">
    <location>
        <begin position="254"/>
        <end position="277"/>
    </location>
</feature>
<dbReference type="InterPro" id="IPR029787">
    <property type="entry name" value="Nucleotide_cyclase"/>
</dbReference>
<keyword evidence="5" id="KW-1185">Reference proteome</keyword>
<dbReference type="STRING" id="35752.SAMN05421541_108188"/>
<dbReference type="CDD" id="cd01949">
    <property type="entry name" value="GGDEF"/>
    <property type="match status" value="1"/>
</dbReference>
<evidence type="ECO:0000313" key="4">
    <source>
        <dbReference type="EMBL" id="SFF28958.1"/>
    </source>
</evidence>
<dbReference type="InterPro" id="IPR000160">
    <property type="entry name" value="GGDEF_dom"/>
</dbReference>
<protein>
    <submittedName>
        <fullName evidence="4">Diguanylate cyclase (GGDEF) domain-containing protein</fullName>
    </submittedName>
</protein>
<dbReference type="NCBIfam" id="TIGR00254">
    <property type="entry name" value="GGDEF"/>
    <property type="match status" value="1"/>
</dbReference>
<reference evidence="4 5" key="1">
    <citation type="submission" date="2016-10" db="EMBL/GenBank/DDBJ databases">
        <authorList>
            <person name="de Groot N.N."/>
        </authorList>
    </citation>
    <scope>NUCLEOTIDE SEQUENCE [LARGE SCALE GENOMIC DNA]</scope>
    <source>
        <strain evidence="4 5">DSM 43019</strain>
    </source>
</reference>
<feature type="region of interest" description="Disordered" evidence="1">
    <location>
        <begin position="188"/>
        <end position="209"/>
    </location>
</feature>
<dbReference type="PROSITE" id="PS50887">
    <property type="entry name" value="GGDEF"/>
    <property type="match status" value="1"/>
</dbReference>
<evidence type="ECO:0000256" key="2">
    <source>
        <dbReference type="SAM" id="Phobius"/>
    </source>
</evidence>
<dbReference type="PANTHER" id="PTHR46663:SF2">
    <property type="entry name" value="GGDEF DOMAIN-CONTAINING PROTEIN"/>
    <property type="match status" value="1"/>
</dbReference>